<gene>
    <name evidence="1" type="ORF">SAMN06273570_4869</name>
</gene>
<protein>
    <submittedName>
        <fullName evidence="1">Uncharacterized protein</fullName>
    </submittedName>
</protein>
<organism evidence="1 2">
    <name type="scientific">Candidatus Pantoea floridensis</name>
    <dbReference type="NCBI Taxonomy" id="1938870"/>
    <lineage>
        <taxon>Bacteria</taxon>
        <taxon>Pseudomonadati</taxon>
        <taxon>Pseudomonadota</taxon>
        <taxon>Gammaproteobacteria</taxon>
        <taxon>Enterobacterales</taxon>
        <taxon>Erwiniaceae</taxon>
        <taxon>Pantoea</taxon>
    </lineage>
</organism>
<sequence length="42" mass="4504">MKLGYTPNADTGGRLIEPPANPACVAFFAVKGWMPPDRRSGN</sequence>
<dbReference type="EMBL" id="OCMY01000002">
    <property type="protein sequence ID" value="SOD60842.1"/>
    <property type="molecule type" value="Genomic_DNA"/>
</dbReference>
<keyword evidence="2" id="KW-1185">Reference proteome</keyword>
<dbReference type="AlphaFoldDB" id="A0A286DQ73"/>
<dbReference type="RefSeq" id="WP_320204532.1">
    <property type="nucleotide sequence ID" value="NZ_OCMY01000002.1"/>
</dbReference>
<proteinExistence type="predicted"/>
<evidence type="ECO:0000313" key="1">
    <source>
        <dbReference type="EMBL" id="SOD60842.1"/>
    </source>
</evidence>
<evidence type="ECO:0000313" key="2">
    <source>
        <dbReference type="Proteomes" id="UP000219271"/>
    </source>
</evidence>
<name>A0A286DQ73_9GAMM</name>
<reference evidence="2" key="1">
    <citation type="submission" date="2017-09" db="EMBL/GenBank/DDBJ databases">
        <authorList>
            <person name="Varghese N."/>
            <person name="Submissions S."/>
        </authorList>
    </citation>
    <scope>NUCLEOTIDE SEQUENCE [LARGE SCALE GENOMIC DNA]</scope>
    <source>
        <strain evidence="2">JKS000234</strain>
    </source>
</reference>
<dbReference type="Proteomes" id="UP000219271">
    <property type="component" value="Unassembled WGS sequence"/>
</dbReference>
<accession>A0A286DQ73</accession>